<gene>
    <name evidence="3" type="primary">LOC120277662</name>
</gene>
<dbReference type="Proteomes" id="UP001515500">
    <property type="component" value="Chromosome 15"/>
</dbReference>
<dbReference type="PROSITE" id="PS50878">
    <property type="entry name" value="RT_POL"/>
    <property type="match status" value="1"/>
</dbReference>
<dbReference type="AlphaFoldDB" id="A0AB40CKE7"/>
<dbReference type="SUPFAM" id="SSF56672">
    <property type="entry name" value="DNA/RNA polymerases"/>
    <property type="match status" value="1"/>
</dbReference>
<dbReference type="InterPro" id="IPR051320">
    <property type="entry name" value="Viral_Replic_Matur_Polypro"/>
</dbReference>
<dbReference type="InterPro" id="IPR043502">
    <property type="entry name" value="DNA/RNA_pol_sf"/>
</dbReference>
<dbReference type="CDD" id="cd01647">
    <property type="entry name" value="RT_LTR"/>
    <property type="match status" value="1"/>
</dbReference>
<dbReference type="Gene3D" id="3.30.70.270">
    <property type="match status" value="2"/>
</dbReference>
<evidence type="ECO:0000313" key="3">
    <source>
        <dbReference type="RefSeq" id="XP_039140453.1"/>
    </source>
</evidence>
<name>A0AB40CKE7_DIOCR</name>
<evidence type="ECO:0000313" key="2">
    <source>
        <dbReference type="Proteomes" id="UP001515500"/>
    </source>
</evidence>
<dbReference type="InterPro" id="IPR043128">
    <property type="entry name" value="Rev_trsase/Diguanyl_cyclase"/>
</dbReference>
<dbReference type="Pfam" id="PF00078">
    <property type="entry name" value="RVT_1"/>
    <property type="match status" value="1"/>
</dbReference>
<dbReference type="InterPro" id="IPR000477">
    <property type="entry name" value="RT_dom"/>
</dbReference>
<dbReference type="FunFam" id="3.30.70.270:FF:000003">
    <property type="entry name" value="Transposon Ty3-G Gag-Pol polyprotein"/>
    <property type="match status" value="1"/>
</dbReference>
<reference evidence="3" key="1">
    <citation type="submission" date="2025-08" db="UniProtKB">
        <authorList>
            <consortium name="RefSeq"/>
        </authorList>
    </citation>
    <scope>IDENTIFICATION</scope>
</reference>
<dbReference type="GeneID" id="120277662"/>
<dbReference type="PANTHER" id="PTHR33064:SF37">
    <property type="entry name" value="RIBONUCLEASE H"/>
    <property type="match status" value="1"/>
</dbReference>
<keyword evidence="2" id="KW-1185">Reference proteome</keyword>
<proteinExistence type="predicted"/>
<organism evidence="2 3">
    <name type="scientific">Dioscorea cayennensis subsp. rotundata</name>
    <name type="common">White Guinea yam</name>
    <name type="synonym">Dioscorea rotundata</name>
    <dbReference type="NCBI Taxonomy" id="55577"/>
    <lineage>
        <taxon>Eukaryota</taxon>
        <taxon>Viridiplantae</taxon>
        <taxon>Streptophyta</taxon>
        <taxon>Embryophyta</taxon>
        <taxon>Tracheophyta</taxon>
        <taxon>Spermatophyta</taxon>
        <taxon>Magnoliopsida</taxon>
        <taxon>Liliopsida</taxon>
        <taxon>Dioscoreales</taxon>
        <taxon>Dioscoreaceae</taxon>
        <taxon>Dioscorea</taxon>
    </lineage>
</organism>
<dbReference type="FunFam" id="3.30.70.270:FF:000020">
    <property type="entry name" value="Transposon Tf2-6 polyprotein-like Protein"/>
    <property type="match status" value="1"/>
</dbReference>
<dbReference type="PANTHER" id="PTHR33064">
    <property type="entry name" value="POL PROTEIN"/>
    <property type="match status" value="1"/>
</dbReference>
<protein>
    <submittedName>
        <fullName evidence="3">Uncharacterized mitochondrial protein AtMg00860-like</fullName>
    </submittedName>
</protein>
<feature type="domain" description="Reverse transcriptase" evidence="1">
    <location>
        <begin position="1"/>
        <end position="84"/>
    </location>
</feature>
<evidence type="ECO:0000259" key="1">
    <source>
        <dbReference type="PROSITE" id="PS50878"/>
    </source>
</evidence>
<accession>A0AB40CKE7</accession>
<dbReference type="RefSeq" id="XP_039140453.1">
    <property type="nucleotide sequence ID" value="XM_039284519.1"/>
</dbReference>
<sequence>MVMPFGLSNAPSTFMRVMNQLLRPFIGKFVVVYFDDILIYSPDEKMHLVHVRDVLITLKSQQFYEVKKKCVFFTSKVLFFGYVVSGEGIQVDEAKIKAIQDWATPTTITEVRSFHGLASFYRRFIAYFSSIMAPLTECMKGSKFTWTADAEATFRLMKERLTTDLVLALLDFTHPF</sequence>